<dbReference type="InterPro" id="IPR006439">
    <property type="entry name" value="HAD-SF_hydro_IA"/>
</dbReference>
<gene>
    <name evidence="6" type="primary">hxpB</name>
    <name evidence="6" type="ORF">ACFFIT_10295</name>
</gene>
<dbReference type="SFLD" id="SFLDG01135">
    <property type="entry name" value="C1.5.6:_HAD__Beta-PGM__Phospha"/>
    <property type="match status" value="1"/>
</dbReference>
<name>A0ABV6CBX2_9GAMM</name>
<dbReference type="InterPro" id="IPR023198">
    <property type="entry name" value="PGP-like_dom2"/>
</dbReference>
<dbReference type="EC" id="3.1.3.68" evidence="6"/>
<organism evidence="6 7">
    <name type="scientific">Thorsellia kenyensis</name>
    <dbReference type="NCBI Taxonomy" id="1549888"/>
    <lineage>
        <taxon>Bacteria</taxon>
        <taxon>Pseudomonadati</taxon>
        <taxon>Pseudomonadota</taxon>
        <taxon>Gammaproteobacteria</taxon>
        <taxon>Enterobacterales</taxon>
        <taxon>Thorselliaceae</taxon>
        <taxon>Thorsellia</taxon>
    </lineage>
</organism>
<dbReference type="Gene3D" id="3.40.50.1000">
    <property type="entry name" value="HAD superfamily/HAD-like"/>
    <property type="match status" value="1"/>
</dbReference>
<dbReference type="InterPro" id="IPR051600">
    <property type="entry name" value="Beta-PGM-like"/>
</dbReference>
<evidence type="ECO:0000256" key="5">
    <source>
        <dbReference type="ARBA" id="ARBA00023277"/>
    </source>
</evidence>
<keyword evidence="7" id="KW-1185">Reference proteome</keyword>
<dbReference type="EMBL" id="JBHLXE010000101">
    <property type="protein sequence ID" value="MFC0180465.1"/>
    <property type="molecule type" value="Genomic_DNA"/>
</dbReference>
<dbReference type="RefSeq" id="WP_385877585.1">
    <property type="nucleotide sequence ID" value="NZ_JBHLXE010000101.1"/>
</dbReference>
<proteinExistence type="inferred from homology"/>
<evidence type="ECO:0000313" key="7">
    <source>
        <dbReference type="Proteomes" id="UP001589758"/>
    </source>
</evidence>
<keyword evidence="4" id="KW-0460">Magnesium</keyword>
<accession>A0ABV6CBX2</accession>
<evidence type="ECO:0000256" key="4">
    <source>
        <dbReference type="ARBA" id="ARBA00022842"/>
    </source>
</evidence>
<evidence type="ECO:0000256" key="3">
    <source>
        <dbReference type="ARBA" id="ARBA00022723"/>
    </source>
</evidence>
<dbReference type="InterPro" id="IPR023214">
    <property type="entry name" value="HAD_sf"/>
</dbReference>
<sequence length="221" mass="24328">MLHQIKIDAVIFDMDGILIDSEPLWKEAEKQVLASYNIDSTIQARLLDTRGLRVDEVVRLWIQAASKTGLELTQLIEQVHLTAKSLIEKNKPALPGVEHALELCKSHGLKIGLVSASPQKIIDDALSSLGITHYFDAVVSSENMVNCKPHPEVYLETANLLDVSALSCVAIEDSVDGMIACKAARMRSIVVTPEKGFNDPRFGLADFHLTSLLDLSKKHFS</sequence>
<evidence type="ECO:0000256" key="1">
    <source>
        <dbReference type="ARBA" id="ARBA00001946"/>
    </source>
</evidence>
<dbReference type="Gene3D" id="1.10.150.240">
    <property type="entry name" value="Putative phosphatase, domain 2"/>
    <property type="match status" value="1"/>
</dbReference>
<comment type="similarity">
    <text evidence="2">Belongs to the HAD-like hydrolase superfamily. CbbY/CbbZ/Gph/YieH family.</text>
</comment>
<dbReference type="EC" id="3.1.3.50" evidence="6"/>
<dbReference type="InterPro" id="IPR041492">
    <property type="entry name" value="HAD_2"/>
</dbReference>
<dbReference type="SFLD" id="SFLDS00003">
    <property type="entry name" value="Haloacid_Dehalogenase"/>
    <property type="match status" value="1"/>
</dbReference>
<dbReference type="GO" id="GO:0003850">
    <property type="term" value="F:2-deoxyglucose-6-phosphatase activity"/>
    <property type="evidence" value="ECO:0007669"/>
    <property type="project" value="UniProtKB-EC"/>
</dbReference>
<comment type="caution">
    <text evidence="6">The sequence shown here is derived from an EMBL/GenBank/DDBJ whole genome shotgun (WGS) entry which is preliminary data.</text>
</comment>
<dbReference type="NCBIfam" id="TIGR01509">
    <property type="entry name" value="HAD-SF-IA-v3"/>
    <property type="match status" value="1"/>
</dbReference>
<comment type="cofactor">
    <cofactor evidence="1">
        <name>Mg(2+)</name>
        <dbReference type="ChEBI" id="CHEBI:18420"/>
    </cofactor>
</comment>
<dbReference type="PRINTS" id="PR00413">
    <property type="entry name" value="HADHALOGNASE"/>
</dbReference>
<dbReference type="GO" id="GO:0050084">
    <property type="term" value="F:mannitol-1-phosphatase activity"/>
    <property type="evidence" value="ECO:0007669"/>
    <property type="project" value="UniProtKB-EC"/>
</dbReference>
<reference evidence="6 7" key="1">
    <citation type="submission" date="2024-09" db="EMBL/GenBank/DDBJ databases">
        <authorList>
            <person name="Sun Q."/>
            <person name="Mori K."/>
        </authorList>
    </citation>
    <scope>NUCLEOTIDE SEQUENCE [LARGE SCALE GENOMIC DNA]</scope>
    <source>
        <strain evidence="6 7">CCM 8545</strain>
    </source>
</reference>
<evidence type="ECO:0000256" key="2">
    <source>
        <dbReference type="ARBA" id="ARBA00006171"/>
    </source>
</evidence>
<evidence type="ECO:0000313" key="6">
    <source>
        <dbReference type="EMBL" id="MFC0180465.1"/>
    </source>
</evidence>
<dbReference type="Proteomes" id="UP001589758">
    <property type="component" value="Unassembled WGS sequence"/>
</dbReference>
<dbReference type="InterPro" id="IPR036412">
    <property type="entry name" value="HAD-like_sf"/>
</dbReference>
<keyword evidence="3" id="KW-0479">Metal-binding</keyword>
<dbReference type="SUPFAM" id="SSF56784">
    <property type="entry name" value="HAD-like"/>
    <property type="match status" value="1"/>
</dbReference>
<protein>
    <submittedName>
        <fullName evidence="6">Hexitol phosphatase HxpB</fullName>
        <ecNumber evidence="6">3.1.3.22</ecNumber>
        <ecNumber evidence="6">3.1.3.50</ecNumber>
        <ecNumber evidence="6">3.1.3.68</ecNumber>
    </submittedName>
</protein>
<dbReference type="PANTHER" id="PTHR46193">
    <property type="entry name" value="6-PHOSPHOGLUCONATE PHOSPHATASE"/>
    <property type="match status" value="1"/>
</dbReference>
<dbReference type="SFLD" id="SFLDG01129">
    <property type="entry name" value="C1.5:_HAD__Beta-PGM__Phosphata"/>
    <property type="match status" value="1"/>
</dbReference>
<keyword evidence="5" id="KW-0119">Carbohydrate metabolism</keyword>
<dbReference type="NCBIfam" id="NF008087">
    <property type="entry name" value="PRK10826.1"/>
    <property type="match status" value="1"/>
</dbReference>
<dbReference type="GO" id="GO:0050286">
    <property type="term" value="F:sorbitol-6-phosphatase activity"/>
    <property type="evidence" value="ECO:0007669"/>
    <property type="project" value="UniProtKB-EC"/>
</dbReference>
<dbReference type="PANTHER" id="PTHR46193:SF18">
    <property type="entry name" value="HEXITOL PHOSPHATASE B"/>
    <property type="match status" value="1"/>
</dbReference>
<dbReference type="EC" id="3.1.3.22" evidence="6"/>
<dbReference type="Pfam" id="PF13419">
    <property type="entry name" value="HAD_2"/>
    <property type="match status" value="1"/>
</dbReference>
<keyword evidence="6" id="KW-0378">Hydrolase</keyword>